<feature type="transmembrane region" description="Helical" evidence="1">
    <location>
        <begin position="203"/>
        <end position="226"/>
    </location>
</feature>
<sequence length="252" mass="28970">MDRWHALLPNWAIFTLLALIVVFNLISYHFQNEIFSNIISLALIPVLFGIYFFKQRIMANVFLTAFLLYFLGIVFTLDDTHILSAKFSESCFLGAYALLIFVMIGRLKHVKFEGLISWYLIVVVFINAYLMYTMFANVQGNLIDSVLLTLGIAKGVVLLVMAFLAFAIYLSKESTQSIIFLSMVCCFVFVDVLSFTTDLYIQYWLFEVFAKTLQGIGLLLLCVYVYNHQSYMNQCHIKEDPRPIEKSNQLTA</sequence>
<feature type="transmembrane region" description="Helical" evidence="1">
    <location>
        <begin position="34"/>
        <end position="53"/>
    </location>
</feature>
<comment type="caution">
    <text evidence="2">The sequence shown here is derived from an EMBL/GenBank/DDBJ whole genome shotgun (WGS) entry which is preliminary data.</text>
</comment>
<dbReference type="AlphaFoldDB" id="A0A5C7AJG0"/>
<accession>A0A5C7AJG0</accession>
<evidence type="ECO:0000256" key="1">
    <source>
        <dbReference type="SAM" id="Phobius"/>
    </source>
</evidence>
<gene>
    <name evidence="2" type="ORF">ES711_09445</name>
</gene>
<feature type="transmembrane region" description="Helical" evidence="1">
    <location>
        <begin position="83"/>
        <end position="104"/>
    </location>
</feature>
<dbReference type="Proteomes" id="UP000321734">
    <property type="component" value="Unassembled WGS sequence"/>
</dbReference>
<keyword evidence="3" id="KW-1185">Reference proteome</keyword>
<protein>
    <recommendedName>
        <fullName evidence="4">Lysoplasmalogenase</fullName>
    </recommendedName>
</protein>
<feature type="transmembrane region" description="Helical" evidence="1">
    <location>
        <begin position="7"/>
        <end position="28"/>
    </location>
</feature>
<feature type="transmembrane region" description="Helical" evidence="1">
    <location>
        <begin position="177"/>
        <end position="197"/>
    </location>
</feature>
<evidence type="ECO:0000313" key="3">
    <source>
        <dbReference type="Proteomes" id="UP000321734"/>
    </source>
</evidence>
<evidence type="ECO:0008006" key="4">
    <source>
        <dbReference type="Google" id="ProtNLM"/>
    </source>
</evidence>
<evidence type="ECO:0000313" key="2">
    <source>
        <dbReference type="EMBL" id="TXE07663.1"/>
    </source>
</evidence>
<keyword evidence="1" id="KW-0812">Transmembrane</keyword>
<proteinExistence type="predicted"/>
<keyword evidence="1" id="KW-0472">Membrane</keyword>
<dbReference type="EMBL" id="VORX01000004">
    <property type="protein sequence ID" value="TXE07663.1"/>
    <property type="molecule type" value="Genomic_DNA"/>
</dbReference>
<dbReference type="OrthoDB" id="1437664at2"/>
<reference evidence="2 3" key="1">
    <citation type="submission" date="2019-08" db="EMBL/GenBank/DDBJ databases">
        <title>Genome sequence of Gelidibacter salicanalis IC162T.</title>
        <authorList>
            <person name="Bowman J.P."/>
        </authorList>
    </citation>
    <scope>NUCLEOTIDE SEQUENCE [LARGE SCALE GENOMIC DNA]</scope>
    <source>
        <strain evidence="2 3">IC162</strain>
    </source>
</reference>
<organism evidence="2 3">
    <name type="scientific">Gelidibacter salicanalis</name>
    <dbReference type="NCBI Taxonomy" id="291193"/>
    <lineage>
        <taxon>Bacteria</taxon>
        <taxon>Pseudomonadati</taxon>
        <taxon>Bacteroidota</taxon>
        <taxon>Flavobacteriia</taxon>
        <taxon>Flavobacteriales</taxon>
        <taxon>Flavobacteriaceae</taxon>
        <taxon>Gelidibacter</taxon>
    </lineage>
</organism>
<keyword evidence="1" id="KW-1133">Transmembrane helix</keyword>
<feature type="transmembrane region" description="Helical" evidence="1">
    <location>
        <begin position="60"/>
        <end position="77"/>
    </location>
</feature>
<dbReference type="RefSeq" id="WP_146892960.1">
    <property type="nucleotide sequence ID" value="NZ_VORX01000004.1"/>
</dbReference>
<name>A0A5C7AJG0_9FLAO</name>
<feature type="transmembrane region" description="Helical" evidence="1">
    <location>
        <begin position="116"/>
        <end position="135"/>
    </location>
</feature>
<feature type="transmembrane region" description="Helical" evidence="1">
    <location>
        <begin position="147"/>
        <end position="170"/>
    </location>
</feature>